<evidence type="ECO:0000256" key="1">
    <source>
        <dbReference type="SAM" id="Phobius"/>
    </source>
</evidence>
<proteinExistence type="predicted"/>
<keyword evidence="1" id="KW-0812">Transmembrane</keyword>
<gene>
    <name evidence="2" type="ORF">EHQ62_08405</name>
</gene>
<evidence type="ECO:0000313" key="2">
    <source>
        <dbReference type="EMBL" id="TGL67812.1"/>
    </source>
</evidence>
<name>A0A4Z1A0I3_9LEPT</name>
<accession>A0A4Z1A0I3</accession>
<feature type="transmembrane region" description="Helical" evidence="1">
    <location>
        <begin position="21"/>
        <end position="38"/>
    </location>
</feature>
<dbReference type="NCBIfam" id="NF047480">
    <property type="entry name" value="Lepto_Lp29"/>
    <property type="match status" value="1"/>
</dbReference>
<evidence type="ECO:0000313" key="3">
    <source>
        <dbReference type="Proteomes" id="UP000297567"/>
    </source>
</evidence>
<protein>
    <submittedName>
        <fullName evidence="2">Uncharacterized protein</fullName>
    </submittedName>
</protein>
<dbReference type="Proteomes" id="UP000297567">
    <property type="component" value="Unassembled WGS sequence"/>
</dbReference>
<keyword evidence="1" id="KW-0472">Membrane</keyword>
<dbReference type="EMBL" id="RQGH01000018">
    <property type="protein sequence ID" value="TGL67812.1"/>
    <property type="molecule type" value="Genomic_DNA"/>
</dbReference>
<organism evidence="2 3">
    <name type="scientific">Leptospira jelokensis</name>
    <dbReference type="NCBI Taxonomy" id="2484931"/>
    <lineage>
        <taxon>Bacteria</taxon>
        <taxon>Pseudomonadati</taxon>
        <taxon>Spirochaetota</taxon>
        <taxon>Spirochaetia</taxon>
        <taxon>Leptospirales</taxon>
        <taxon>Leptospiraceae</taxon>
        <taxon>Leptospira</taxon>
    </lineage>
</organism>
<reference evidence="2" key="1">
    <citation type="journal article" date="2019" name="PLoS Negl. Trop. Dis.">
        <title>Revisiting the worldwide diversity of Leptospira species in the environment.</title>
        <authorList>
            <person name="Vincent A.T."/>
            <person name="Schiettekatte O."/>
            <person name="Bourhy P."/>
            <person name="Veyrier F.J."/>
            <person name="Picardeau M."/>
        </authorList>
    </citation>
    <scope>NUCLEOTIDE SEQUENCE [LARGE SCALE GENOMIC DNA]</scope>
    <source>
        <strain evidence="2">201702451</strain>
    </source>
</reference>
<dbReference type="RefSeq" id="WP_135641827.1">
    <property type="nucleotide sequence ID" value="NZ_RQGH01000018.1"/>
</dbReference>
<keyword evidence="1" id="KW-1133">Transmembrane helix</keyword>
<keyword evidence="3" id="KW-1185">Reference proteome</keyword>
<dbReference type="AlphaFoldDB" id="A0A4Z1A0I3"/>
<comment type="caution">
    <text evidence="2">The sequence shown here is derived from an EMBL/GenBank/DDBJ whole genome shotgun (WGS) entry which is preliminary data.</text>
</comment>
<sequence length="276" mass="31827">MPQQLIIIDFLLKIFLISQEILMLRVSCLSLLFFLIFLSCKNYVFVREYTPKSTEFKSKPKIALVGFFPYRYSSTTSGRRTTTTAYLDYTHSTSSVMSVGTPIDLIPSSGLDLNVSNDRTKEIAMNYLEKVKISGLQEISKMIEINKIDDKTTFALKKRDVDYYLIAIHGPVFDESMGNLGRTLLTAHVCILTFGTIPCWRSIPTETKFLLYDNKLNLVDQKSYSDRYEHLGAWWGQEEQGSFNMQTSEIPNPLKIKVYKPHILEYEDHLKELLNK</sequence>